<keyword evidence="3" id="KW-1185">Reference proteome</keyword>
<proteinExistence type="predicted"/>
<protein>
    <submittedName>
        <fullName evidence="2">Uncharacterized protein</fullName>
    </submittedName>
</protein>
<name>A0ABN8S5L7_9CNID</name>
<reference evidence="2 3" key="1">
    <citation type="submission" date="2022-05" db="EMBL/GenBank/DDBJ databases">
        <authorList>
            <consortium name="Genoscope - CEA"/>
            <person name="William W."/>
        </authorList>
    </citation>
    <scope>NUCLEOTIDE SEQUENCE [LARGE SCALE GENOMIC DNA]</scope>
</reference>
<organism evidence="2 3">
    <name type="scientific">Porites evermanni</name>
    <dbReference type="NCBI Taxonomy" id="104178"/>
    <lineage>
        <taxon>Eukaryota</taxon>
        <taxon>Metazoa</taxon>
        <taxon>Cnidaria</taxon>
        <taxon>Anthozoa</taxon>
        <taxon>Hexacorallia</taxon>
        <taxon>Scleractinia</taxon>
        <taxon>Fungiina</taxon>
        <taxon>Poritidae</taxon>
        <taxon>Porites</taxon>
    </lineage>
</organism>
<evidence type="ECO:0000313" key="3">
    <source>
        <dbReference type="Proteomes" id="UP001159427"/>
    </source>
</evidence>
<dbReference type="SUPFAM" id="SSF143597">
    <property type="entry name" value="YojJ-like"/>
    <property type="match status" value="1"/>
</dbReference>
<gene>
    <name evidence="2" type="ORF">PEVE_00016719</name>
</gene>
<dbReference type="EMBL" id="CALNXI010002318">
    <property type="protein sequence ID" value="CAH3186209.1"/>
    <property type="molecule type" value="Genomic_DNA"/>
</dbReference>
<comment type="caution">
    <text evidence="2">The sequence shown here is derived from an EMBL/GenBank/DDBJ whole genome shotgun (WGS) entry which is preliminary data.</text>
</comment>
<feature type="region of interest" description="Disordered" evidence="1">
    <location>
        <begin position="1"/>
        <end position="77"/>
    </location>
</feature>
<dbReference type="InterPro" id="IPR036888">
    <property type="entry name" value="DNA_integrity_DisA_N_sf"/>
</dbReference>
<feature type="compositionally biased region" description="Polar residues" evidence="1">
    <location>
        <begin position="1"/>
        <end position="15"/>
    </location>
</feature>
<accession>A0ABN8S5L7</accession>
<feature type="compositionally biased region" description="Basic and acidic residues" evidence="1">
    <location>
        <begin position="18"/>
        <end position="34"/>
    </location>
</feature>
<evidence type="ECO:0000256" key="1">
    <source>
        <dbReference type="SAM" id="MobiDB-lite"/>
    </source>
</evidence>
<dbReference type="Proteomes" id="UP001159427">
    <property type="component" value="Unassembled WGS sequence"/>
</dbReference>
<sequence length="634" mass="72440">MGNLLSNGSKDSLQPQGRLEEEGHSRLLQEHKQEQNPQPDLVEKQELQEEQYENVEDLKEELNTSTSDSSDERKHIEDTGLAEKKSWIDLGYVTPRKEVECESLAILDPENYDGFKDLDVNMARLHFQHELPPDYRIVERIGHGAFGCCFLVEKQTELLPCTDNRHVVLKVVHGMLKYLHTKHEEVHGDLNPGNMMYFWKDMSRQMWSLDRAVQKDFLETVKRYPQAIQIHALHDFLAQWFAMEDEQIACIIDADIGGKIGEAKIIVVNHRHHDPRNATWQISDDLIGLMNWIVIKTGYKMRSHATRGIEYEISLESLKDLHLHIIELYRDLSNKYIFSYLRAPEEPFSFKLTPGKCYLDELLKGKFLHFESFKGSYSLASSTDIVTSCVKLEFLEVMQAVPVKLEDLGHVFSMIASGKEKYCATLNTALNLLTSPNLHGGAMFVIVDKEHKNDLQLLSLDNDCLHKLCQIKANRVHNPFFPHLLHAFCTPNTSDRWEQSLLEDLAANSGDSSLKTLPEFAALKMQPKDGAFVLSHSGTVLAATAQLKFLPQHYQLCKADGKRFGTRHAAALAIAEWMRLKHVDGLVFVRCEAGEVRIMLPNGQTLSEQQEYPWVTEDGQKLPQVLCIEDKKKN</sequence>
<dbReference type="SUPFAM" id="SSF56112">
    <property type="entry name" value="Protein kinase-like (PK-like)"/>
    <property type="match status" value="1"/>
</dbReference>
<dbReference type="InterPro" id="IPR011009">
    <property type="entry name" value="Kinase-like_dom_sf"/>
</dbReference>
<evidence type="ECO:0000313" key="2">
    <source>
        <dbReference type="EMBL" id="CAH3186209.1"/>
    </source>
</evidence>